<evidence type="ECO:0000256" key="1">
    <source>
        <dbReference type="ARBA" id="ARBA00022741"/>
    </source>
</evidence>
<dbReference type="PANTHER" id="PTHR19248">
    <property type="entry name" value="ATP-BINDING TRANSPORT PROTEIN-RELATED"/>
    <property type="match status" value="1"/>
</dbReference>
<dbReference type="InterPro" id="IPR003593">
    <property type="entry name" value="AAA+_ATPase"/>
</dbReference>
<feature type="region of interest" description="Disordered" evidence="3">
    <location>
        <begin position="620"/>
        <end position="646"/>
    </location>
</feature>
<feature type="domain" description="ABC transporter" evidence="4">
    <location>
        <begin position="375"/>
        <end position="603"/>
    </location>
</feature>
<proteinExistence type="predicted"/>
<dbReference type="GO" id="GO:0005524">
    <property type="term" value="F:ATP binding"/>
    <property type="evidence" value="ECO:0007669"/>
    <property type="project" value="UniProtKB-KW"/>
</dbReference>
<dbReference type="InterPro" id="IPR027417">
    <property type="entry name" value="P-loop_NTPase"/>
</dbReference>
<dbReference type="GO" id="GO:0016887">
    <property type="term" value="F:ATP hydrolysis activity"/>
    <property type="evidence" value="ECO:0007669"/>
    <property type="project" value="InterPro"/>
</dbReference>
<dbReference type="PROSITE" id="PS51379">
    <property type="entry name" value="4FE4S_FER_2"/>
    <property type="match status" value="1"/>
</dbReference>
<dbReference type="InterPro" id="IPR017896">
    <property type="entry name" value="4Fe4S_Fe-S-bd"/>
</dbReference>
<evidence type="ECO:0000259" key="5">
    <source>
        <dbReference type="PROSITE" id="PS51379"/>
    </source>
</evidence>
<dbReference type="InterPro" id="IPR007209">
    <property type="entry name" value="RNaseL-inhib-like_metal-bd_dom"/>
</dbReference>
<feature type="compositionally biased region" description="Basic and acidic residues" evidence="3">
    <location>
        <begin position="632"/>
        <end position="646"/>
    </location>
</feature>
<organism evidence="6">
    <name type="scientific">Terrestrivirus sp</name>
    <dbReference type="NCBI Taxonomy" id="2487775"/>
    <lineage>
        <taxon>Viruses</taxon>
        <taxon>Varidnaviria</taxon>
        <taxon>Bamfordvirae</taxon>
        <taxon>Nucleocytoviricota</taxon>
        <taxon>Megaviricetes</taxon>
        <taxon>Imitervirales</taxon>
        <taxon>Mimiviridae</taxon>
        <taxon>Klosneuvirinae</taxon>
    </lineage>
</organism>
<keyword evidence="1" id="KW-0547">Nucleotide-binding</keyword>
<evidence type="ECO:0000256" key="2">
    <source>
        <dbReference type="ARBA" id="ARBA00022840"/>
    </source>
</evidence>
<sequence length="646" mass="73630">MAQRYKRVPIIDKDRCKPDRCNFECGLICPQNKAGKECITLADIEDVAKALTLKPDGTFKRKRIAKINEDICSSCGLCANQKRGCPFSAVQLVNVPTELDGTGIHRYGENGFRIYRMPVLKPNCVTGLLGQNGIGKSTIVSILSNKMKPNFEVQNKILPDNEIISRFKGSEMHKYMTKLYNNELKVSLKPQHVDALISYLKAKKMDPTVSEYLESKSEYKYDLNTNQGNDEDSQWFKRVITELELDKIANSKVLTLSGGELQRLVCATTLLTKADVYIFDEPTNYLDIRKRLDMAHLINNLVKPDVYVLVIEHDLTILDYMSEYVCIMYGTPGAFGIVSIPMSTPNAINTYFEGYIAGENMRFRESEYNLMGLNVPENDTIINEYQMEYRGGQVIFDNFHLEIKDGSVPMKSSITVILGENGSGKTTFINHLVKELDISVSFKPQYLSIDKFINKDGTYPTVRDFLLNNIRSMCIEPMFISDVIKPMNMEKIYDRTLNELSGGELQRFFITYCLGANTHIYLIDEPSGMLDIEQRVIVAKVLKRFAVHYGKILFVVEHDMMIAASLGSELNSQVVFMDTCVDHDTNKRKSIANKSVKFSEGINHFLKFLNVTFRTDSQMAKHKRPRINKLNSTKDREQKLSGKYYE</sequence>
<dbReference type="EMBL" id="MK071983">
    <property type="protein sequence ID" value="AYV76359.1"/>
    <property type="molecule type" value="Genomic_DNA"/>
</dbReference>
<accession>A0A3G4ZSE8</accession>
<dbReference type="PROSITE" id="PS50893">
    <property type="entry name" value="ABC_TRANSPORTER_2"/>
    <property type="match status" value="2"/>
</dbReference>
<dbReference type="Gene3D" id="3.40.50.300">
    <property type="entry name" value="P-loop containing nucleotide triphosphate hydrolases"/>
    <property type="match status" value="2"/>
</dbReference>
<dbReference type="Pfam" id="PF04068">
    <property type="entry name" value="Fer4_RLI"/>
    <property type="match status" value="1"/>
</dbReference>
<evidence type="ECO:0000313" key="6">
    <source>
        <dbReference type="EMBL" id="AYV76359.1"/>
    </source>
</evidence>
<dbReference type="Pfam" id="PF00005">
    <property type="entry name" value="ABC_tran"/>
    <property type="match status" value="2"/>
</dbReference>
<gene>
    <name evidence="6" type="ORF">Terrestrivirus5_181</name>
</gene>
<feature type="domain" description="ABC transporter" evidence="4">
    <location>
        <begin position="90"/>
        <end position="354"/>
    </location>
</feature>
<name>A0A3G4ZSE8_9VIRU</name>
<dbReference type="SUPFAM" id="SSF54862">
    <property type="entry name" value="4Fe-4S ferredoxins"/>
    <property type="match status" value="1"/>
</dbReference>
<reference evidence="6" key="1">
    <citation type="submission" date="2018-10" db="EMBL/GenBank/DDBJ databases">
        <title>Hidden diversity of soil giant viruses.</title>
        <authorList>
            <person name="Schulz F."/>
            <person name="Alteio L."/>
            <person name="Goudeau D."/>
            <person name="Ryan E.M."/>
            <person name="Malmstrom R.R."/>
            <person name="Blanchard J."/>
            <person name="Woyke T."/>
        </authorList>
    </citation>
    <scope>NUCLEOTIDE SEQUENCE</scope>
    <source>
        <strain evidence="6">TEV1</strain>
    </source>
</reference>
<dbReference type="InterPro" id="IPR003439">
    <property type="entry name" value="ABC_transporter-like_ATP-bd"/>
</dbReference>
<dbReference type="SMART" id="SM00382">
    <property type="entry name" value="AAA"/>
    <property type="match status" value="2"/>
</dbReference>
<evidence type="ECO:0000259" key="4">
    <source>
        <dbReference type="PROSITE" id="PS50893"/>
    </source>
</evidence>
<feature type="domain" description="4Fe-4S ferredoxin-type" evidence="5">
    <location>
        <begin position="63"/>
        <end position="95"/>
    </location>
</feature>
<dbReference type="PRINTS" id="PR01868">
    <property type="entry name" value="ABCEFAMILY"/>
</dbReference>
<dbReference type="NCBIfam" id="NF009945">
    <property type="entry name" value="PRK13409.1"/>
    <property type="match status" value="1"/>
</dbReference>
<dbReference type="InterPro" id="IPR013283">
    <property type="entry name" value="RLI1"/>
</dbReference>
<protein>
    <submittedName>
        <fullName evidence="6">ABC transporter E family member 2</fullName>
    </submittedName>
</protein>
<evidence type="ECO:0000256" key="3">
    <source>
        <dbReference type="SAM" id="MobiDB-lite"/>
    </source>
</evidence>
<keyword evidence="2" id="KW-0067">ATP-binding</keyword>
<dbReference type="SUPFAM" id="SSF52540">
    <property type="entry name" value="P-loop containing nucleoside triphosphate hydrolases"/>
    <property type="match status" value="2"/>
</dbReference>